<organism evidence="1 2">
    <name type="scientific">Blautia hansenii DSM 20583</name>
    <dbReference type="NCBI Taxonomy" id="537007"/>
    <lineage>
        <taxon>Bacteria</taxon>
        <taxon>Bacillati</taxon>
        <taxon>Bacillota</taxon>
        <taxon>Clostridia</taxon>
        <taxon>Lachnospirales</taxon>
        <taxon>Lachnospiraceae</taxon>
        <taxon>Blautia</taxon>
    </lineage>
</organism>
<name>C9L7C8_BLAHA</name>
<evidence type="ECO:0000313" key="1">
    <source>
        <dbReference type="EMBL" id="EEX21933.1"/>
    </source>
</evidence>
<dbReference type="AlphaFoldDB" id="C9L7C8"/>
<comment type="caution">
    <text evidence="1">The sequence shown here is derived from an EMBL/GenBank/DDBJ whole genome shotgun (WGS) entry which is preliminary data.</text>
</comment>
<dbReference type="STRING" id="537007.BLAHAN_05291"/>
<dbReference type="EMBL" id="ABYU02000014">
    <property type="protein sequence ID" value="EEX21933.1"/>
    <property type="molecule type" value="Genomic_DNA"/>
</dbReference>
<reference evidence="1" key="1">
    <citation type="submission" date="2009-09" db="EMBL/GenBank/DDBJ databases">
        <authorList>
            <person name="Weinstock G."/>
            <person name="Sodergren E."/>
            <person name="Clifton S."/>
            <person name="Fulton L."/>
            <person name="Fulton B."/>
            <person name="Courtney L."/>
            <person name="Fronick C."/>
            <person name="Harrison M."/>
            <person name="Strong C."/>
            <person name="Farmer C."/>
            <person name="Delahaunty K."/>
            <person name="Markovic C."/>
            <person name="Hall O."/>
            <person name="Minx P."/>
            <person name="Tomlinson C."/>
            <person name="Mitreva M."/>
            <person name="Nelson J."/>
            <person name="Hou S."/>
            <person name="Wollam A."/>
            <person name="Pepin K.H."/>
            <person name="Johnson M."/>
            <person name="Bhonagiri V."/>
            <person name="Nash W.E."/>
            <person name="Warren W."/>
            <person name="Chinwalla A."/>
            <person name="Mardis E.R."/>
            <person name="Wilson R.K."/>
        </authorList>
    </citation>
    <scope>NUCLEOTIDE SEQUENCE [LARGE SCALE GENOMIC DNA]</scope>
    <source>
        <strain evidence="1">DSM 20583</strain>
    </source>
</reference>
<protein>
    <submittedName>
        <fullName evidence="1">Uncharacterized protein</fullName>
    </submittedName>
</protein>
<sequence length="53" mass="6229">MFIKSSNKIIDTLAMTGWYLNELRMQSIRTENKPKIDPKSAFKIRAPKKVSRF</sequence>
<evidence type="ECO:0000313" key="2">
    <source>
        <dbReference type="Proteomes" id="UP000003755"/>
    </source>
</evidence>
<dbReference type="Proteomes" id="UP000003755">
    <property type="component" value="Unassembled WGS sequence"/>
</dbReference>
<gene>
    <name evidence="1" type="ORF">BLAHAN_05291</name>
</gene>
<accession>C9L7C8</accession>
<keyword evidence="2" id="KW-1185">Reference proteome</keyword>
<proteinExistence type="predicted"/>
<dbReference type="HOGENOM" id="CLU_3059033_0_0_9"/>